<feature type="transmembrane region" description="Helical" evidence="1">
    <location>
        <begin position="185"/>
        <end position="203"/>
    </location>
</feature>
<accession>A0A6N4QR22</accession>
<comment type="caution">
    <text evidence="2">The sequence shown here is derived from an EMBL/GenBank/DDBJ whole genome shotgun (WGS) entry which is preliminary data.</text>
</comment>
<gene>
    <name evidence="2" type="ORF">EHQ18_00095</name>
</gene>
<keyword evidence="1" id="KW-1133">Transmembrane helix</keyword>
<keyword evidence="1" id="KW-0812">Transmembrane</keyword>
<reference evidence="2" key="1">
    <citation type="journal article" date="2019" name="PLoS Negl. Trop. Dis.">
        <title>Revisiting the worldwide diversity of Leptospira species in the environment.</title>
        <authorList>
            <person name="Vincent A.T."/>
            <person name="Schiettekatte O."/>
            <person name="Bourhy P."/>
            <person name="Veyrier F.J."/>
            <person name="Picardeau M."/>
        </authorList>
    </citation>
    <scope>NUCLEOTIDE SEQUENCE [LARGE SCALE GENOMIC DNA]</scope>
    <source>
        <strain evidence="2">201800293</strain>
    </source>
</reference>
<keyword evidence="3" id="KW-1185">Reference proteome</keyword>
<feature type="transmembrane region" description="Helical" evidence="1">
    <location>
        <begin position="12"/>
        <end position="33"/>
    </location>
</feature>
<name>A0A6N4QR22_9LEPT</name>
<organism evidence="2 3">
    <name type="scientific">Leptospira kanakyensis</name>
    <dbReference type="NCBI Taxonomy" id="2484968"/>
    <lineage>
        <taxon>Bacteria</taxon>
        <taxon>Pseudomonadati</taxon>
        <taxon>Spirochaetota</taxon>
        <taxon>Spirochaetia</taxon>
        <taxon>Leptospirales</taxon>
        <taxon>Leptospiraceae</taxon>
        <taxon>Leptospira</taxon>
    </lineage>
</organism>
<evidence type="ECO:0000313" key="2">
    <source>
        <dbReference type="EMBL" id="TGK76978.1"/>
    </source>
</evidence>
<protein>
    <submittedName>
        <fullName evidence="2">Uncharacterized protein</fullName>
    </submittedName>
</protein>
<dbReference type="OrthoDB" id="9967532at2"/>
<dbReference type="AlphaFoldDB" id="A0A6N4QR22"/>
<dbReference type="Proteomes" id="UP000297239">
    <property type="component" value="Unassembled WGS sequence"/>
</dbReference>
<dbReference type="EMBL" id="RQFF01000005">
    <property type="protein sequence ID" value="TGK76978.1"/>
    <property type="molecule type" value="Genomic_DNA"/>
</dbReference>
<feature type="transmembrane region" description="Helical" evidence="1">
    <location>
        <begin position="157"/>
        <end position="179"/>
    </location>
</feature>
<keyword evidence="1" id="KW-0472">Membrane</keyword>
<dbReference type="RefSeq" id="WP_135681189.1">
    <property type="nucleotide sequence ID" value="NZ_RQFF01000005.1"/>
</dbReference>
<evidence type="ECO:0000313" key="3">
    <source>
        <dbReference type="Proteomes" id="UP000297239"/>
    </source>
</evidence>
<evidence type="ECO:0000256" key="1">
    <source>
        <dbReference type="SAM" id="Phobius"/>
    </source>
</evidence>
<sequence>MEKFDAFLNNKMISVVTIVISAYISISAIAEVISRQDMLSVMESKIVELTKEGLEINQNILTELSQNKSDSKFSIEERYKKNDELFSVISEIKKISSRLKTLILSGSMSKSESLHNMSIQYTEQLKAVIEKDQESYFPYIHFSNYDPVSVKTRSSTYLVALAALLSGIIGSLITSFRFTKYSIDYLKRLVLGLATGYISFLLIRGGKSAFLLEGSESLPLMNPSSTALFSLIGGMFTEKLFNLLGKLFDNFVKKIVNEDTNTDTEEPQNN</sequence>
<proteinExistence type="predicted"/>